<keyword evidence="12 23" id="KW-1133">Transmembrane helix</keyword>
<dbReference type="Pfam" id="PF11857">
    <property type="entry name" value="DUF3377"/>
    <property type="match status" value="1"/>
</dbReference>
<dbReference type="SUPFAM" id="SSF50923">
    <property type="entry name" value="Hemopexin-like domain"/>
    <property type="match status" value="1"/>
</dbReference>
<dbReference type="GO" id="GO:0030574">
    <property type="term" value="P:collagen catabolic process"/>
    <property type="evidence" value="ECO:0007669"/>
    <property type="project" value="TreeGrafter"/>
</dbReference>
<dbReference type="PROSITE" id="PS00546">
    <property type="entry name" value="CYSTEINE_SWITCH"/>
    <property type="match status" value="1"/>
</dbReference>
<evidence type="ECO:0000313" key="26">
    <source>
        <dbReference type="Proteomes" id="UP000694523"/>
    </source>
</evidence>
<feature type="binding site" evidence="18">
    <location>
        <position position="189"/>
    </location>
    <ligand>
        <name>Zn(2+)</name>
        <dbReference type="ChEBI" id="CHEBI:29105"/>
        <label>2</label>
        <note>catalytic</note>
    </ligand>
</feature>
<dbReference type="InterPro" id="IPR021190">
    <property type="entry name" value="Pept_M10A"/>
</dbReference>
<dbReference type="GO" id="GO:0031012">
    <property type="term" value="C:extracellular matrix"/>
    <property type="evidence" value="ECO:0007669"/>
    <property type="project" value="InterPro"/>
</dbReference>
<proteinExistence type="inferred from homology"/>
<evidence type="ECO:0000256" key="15">
    <source>
        <dbReference type="ARBA" id="ARBA00023145"/>
    </source>
</evidence>
<feature type="binding site" evidence="18">
    <location>
        <position position="166"/>
    </location>
    <ligand>
        <name>Ca(2+)</name>
        <dbReference type="ChEBI" id="CHEBI:29108"/>
        <label>3</label>
    </ligand>
</feature>
<keyword evidence="6 18" id="KW-0479">Metal-binding</keyword>
<evidence type="ECO:0000256" key="18">
    <source>
        <dbReference type="PIRSR" id="PIRSR621190-2"/>
    </source>
</evidence>
<feature type="compositionally biased region" description="Basic and acidic residues" evidence="22">
    <location>
        <begin position="476"/>
        <end position="492"/>
    </location>
</feature>
<keyword evidence="11 18" id="KW-0106">Calcium</keyword>
<dbReference type="CDD" id="cd04278">
    <property type="entry name" value="ZnMc_MMP"/>
    <property type="match status" value="1"/>
</dbReference>
<name>A0A8C6SPP1_9GOBI</name>
<feature type="binding site" evidence="18">
    <location>
        <position position="169"/>
    </location>
    <ligand>
        <name>Ca(2+)</name>
        <dbReference type="ChEBI" id="CHEBI:29108"/>
        <label>1</label>
    </ligand>
</feature>
<evidence type="ECO:0000313" key="25">
    <source>
        <dbReference type="Ensembl" id="ENSNMLP00000009948.1"/>
    </source>
</evidence>
<evidence type="ECO:0000256" key="6">
    <source>
        <dbReference type="ARBA" id="ARBA00022723"/>
    </source>
</evidence>
<feature type="binding site" evidence="18">
    <location>
        <position position="199"/>
    </location>
    <ligand>
        <name>Zn(2+)</name>
        <dbReference type="ChEBI" id="CHEBI:29105"/>
        <label>2</label>
        <note>catalytic</note>
    </ligand>
</feature>
<dbReference type="GO" id="GO:0030198">
    <property type="term" value="P:extracellular matrix organization"/>
    <property type="evidence" value="ECO:0007669"/>
    <property type="project" value="TreeGrafter"/>
</dbReference>
<feature type="compositionally biased region" description="Basic and acidic residues" evidence="22">
    <location>
        <begin position="250"/>
        <end position="275"/>
    </location>
</feature>
<evidence type="ECO:0000256" key="8">
    <source>
        <dbReference type="ARBA" id="ARBA00022737"/>
    </source>
</evidence>
<dbReference type="PROSITE" id="PS51642">
    <property type="entry name" value="HEMOPEXIN_2"/>
    <property type="match status" value="4"/>
</dbReference>
<dbReference type="InterPro" id="IPR001818">
    <property type="entry name" value="Pept_M10_metallopeptidase"/>
</dbReference>
<dbReference type="Gene3D" id="2.110.10.10">
    <property type="entry name" value="Hemopexin-like domain"/>
    <property type="match status" value="1"/>
</dbReference>
<evidence type="ECO:0000256" key="7">
    <source>
        <dbReference type="ARBA" id="ARBA00022729"/>
    </source>
</evidence>
<feature type="repeat" description="Hemopexin" evidence="21">
    <location>
        <begin position="327"/>
        <end position="372"/>
    </location>
</feature>
<dbReference type="AlphaFoldDB" id="A0A8C6SPP1"/>
<evidence type="ECO:0000256" key="14">
    <source>
        <dbReference type="ARBA" id="ARBA00023136"/>
    </source>
</evidence>
<dbReference type="InterPro" id="IPR000585">
    <property type="entry name" value="Hemopexin-like_dom"/>
</dbReference>
<dbReference type="InterPro" id="IPR021805">
    <property type="entry name" value="Pept_M10A_metallopeptidase_C"/>
</dbReference>
<evidence type="ECO:0000256" key="21">
    <source>
        <dbReference type="PROSITE-ProRule" id="PRU01011"/>
    </source>
</evidence>
<dbReference type="InterPro" id="IPR002477">
    <property type="entry name" value="Peptidoglycan-bd-like"/>
</dbReference>
<feature type="compositionally biased region" description="Polar residues" evidence="22">
    <location>
        <begin position="232"/>
        <end position="244"/>
    </location>
</feature>
<evidence type="ECO:0000256" key="9">
    <source>
        <dbReference type="ARBA" id="ARBA00022801"/>
    </source>
</evidence>
<dbReference type="GO" id="GO:0008270">
    <property type="term" value="F:zinc ion binding"/>
    <property type="evidence" value="ECO:0007669"/>
    <property type="project" value="InterPro"/>
</dbReference>
<dbReference type="PANTHER" id="PTHR10201:SF25">
    <property type="entry name" value="MATRIX METALLOPROTEINASE-15"/>
    <property type="match status" value="1"/>
</dbReference>
<evidence type="ECO:0000256" key="23">
    <source>
        <dbReference type="SAM" id="Phobius"/>
    </source>
</evidence>
<comment type="similarity">
    <text evidence="2">Belongs to the peptidase M10A family.</text>
</comment>
<dbReference type="SMART" id="SM00235">
    <property type="entry name" value="ZnMc"/>
    <property type="match status" value="1"/>
</dbReference>
<keyword evidence="13" id="KW-0482">Metalloprotease</keyword>
<accession>A0A8C6SPP1</accession>
<evidence type="ECO:0000256" key="19">
    <source>
        <dbReference type="PIRSR" id="PIRSR621190-4"/>
    </source>
</evidence>
<feature type="binding site" description="in inhibited form" evidence="18">
    <location>
        <position position="65"/>
    </location>
    <ligand>
        <name>Zn(2+)</name>
        <dbReference type="ChEBI" id="CHEBI:29105"/>
        <label>2</label>
        <note>catalytic</note>
    </ligand>
</feature>
<feature type="binding site" evidence="18">
    <location>
        <position position="148"/>
    </location>
    <ligand>
        <name>Zn(2+)</name>
        <dbReference type="ChEBI" id="CHEBI:29105"/>
        <label>1</label>
    </ligand>
</feature>
<dbReference type="InterPro" id="IPR018486">
    <property type="entry name" value="Hemopexin_CS"/>
</dbReference>
<evidence type="ECO:0000256" key="1">
    <source>
        <dbReference type="ARBA" id="ARBA00004479"/>
    </source>
</evidence>
<comment type="cofactor">
    <cofactor evidence="18">
        <name>Zn(2+)</name>
        <dbReference type="ChEBI" id="CHEBI:29105"/>
    </cofactor>
    <text evidence="18">Binds 2 Zn(2+) ions per subunit.</text>
</comment>
<dbReference type="InterPro" id="IPR021158">
    <property type="entry name" value="Pept_M10A_Zn_BS"/>
</dbReference>
<evidence type="ECO:0000256" key="12">
    <source>
        <dbReference type="ARBA" id="ARBA00022989"/>
    </source>
</evidence>
<keyword evidence="7" id="KW-0732">Signal</keyword>
<feature type="repeat" description="Hemopexin" evidence="21">
    <location>
        <begin position="374"/>
        <end position="422"/>
    </location>
</feature>
<evidence type="ECO:0000259" key="24">
    <source>
        <dbReference type="SMART" id="SM00235"/>
    </source>
</evidence>
<reference evidence="25" key="2">
    <citation type="submission" date="2025-09" db="UniProtKB">
        <authorList>
            <consortium name="Ensembl"/>
        </authorList>
    </citation>
    <scope>IDENTIFICATION</scope>
</reference>
<dbReference type="InterPro" id="IPR006026">
    <property type="entry name" value="Peptidase_Metallo"/>
</dbReference>
<dbReference type="Gene3D" id="3.40.390.10">
    <property type="entry name" value="Collagenase (Catalytic Domain)"/>
    <property type="match status" value="1"/>
</dbReference>
<dbReference type="InterPro" id="IPR033739">
    <property type="entry name" value="M10A_MMP"/>
</dbReference>
<feature type="binding site" evidence="18">
    <location>
        <position position="207"/>
    </location>
    <ligand>
        <name>Zn(2+)</name>
        <dbReference type="ChEBI" id="CHEBI:29105"/>
        <label>2</label>
        <note>catalytic</note>
    </ligand>
</feature>
<evidence type="ECO:0000256" key="11">
    <source>
        <dbReference type="ARBA" id="ARBA00022837"/>
    </source>
</evidence>
<dbReference type="Pfam" id="PF00413">
    <property type="entry name" value="Peptidase_M10"/>
    <property type="match status" value="2"/>
</dbReference>
<evidence type="ECO:0000256" key="3">
    <source>
        <dbReference type="ARBA" id="ARBA00022670"/>
    </source>
</evidence>
<dbReference type="PRINTS" id="PR00138">
    <property type="entry name" value="MATRIXIN"/>
</dbReference>
<comment type="cofactor">
    <cofactor evidence="18">
        <name>Ca(2+)</name>
        <dbReference type="ChEBI" id="CHEBI:29108"/>
    </cofactor>
    <text evidence="18">Can bind about 5 Ca(2+) ions per subunit.</text>
</comment>
<keyword evidence="5 23" id="KW-0812">Transmembrane</keyword>
<evidence type="ECO:0000256" key="10">
    <source>
        <dbReference type="ARBA" id="ARBA00022833"/>
    </source>
</evidence>
<dbReference type="FunFam" id="1.10.101.10:FF:000002">
    <property type="entry name" value="Matrix metalloproteinase-14 preproprotein"/>
    <property type="match status" value="1"/>
</dbReference>
<dbReference type="PANTHER" id="PTHR10201">
    <property type="entry name" value="MATRIX METALLOPROTEINASE"/>
    <property type="match status" value="1"/>
</dbReference>
<evidence type="ECO:0000256" key="16">
    <source>
        <dbReference type="ARBA" id="ARBA00023157"/>
    </source>
</evidence>
<organism evidence="25 26">
    <name type="scientific">Neogobius melanostomus</name>
    <name type="common">round goby</name>
    <dbReference type="NCBI Taxonomy" id="47308"/>
    <lineage>
        <taxon>Eukaryota</taxon>
        <taxon>Metazoa</taxon>
        <taxon>Chordata</taxon>
        <taxon>Craniata</taxon>
        <taxon>Vertebrata</taxon>
        <taxon>Euteleostomi</taxon>
        <taxon>Actinopterygii</taxon>
        <taxon>Neopterygii</taxon>
        <taxon>Teleostei</taxon>
        <taxon>Neoteleostei</taxon>
        <taxon>Acanthomorphata</taxon>
        <taxon>Gobiaria</taxon>
        <taxon>Gobiiformes</taxon>
        <taxon>Gobioidei</taxon>
        <taxon>Gobiidae</taxon>
        <taxon>Benthophilinae</taxon>
        <taxon>Neogobiini</taxon>
        <taxon>Neogobius</taxon>
    </lineage>
</organism>
<evidence type="ECO:0000256" key="17">
    <source>
        <dbReference type="PIRSR" id="PIRSR621190-1"/>
    </source>
</evidence>
<feature type="binding site" evidence="18">
    <location>
        <position position="164"/>
    </location>
    <ligand>
        <name>Zn(2+)</name>
        <dbReference type="ChEBI" id="CHEBI:29105"/>
        <label>1</label>
    </ligand>
</feature>
<feature type="binding site" evidence="18">
    <location>
        <position position="169"/>
    </location>
    <ligand>
        <name>Ca(2+)</name>
        <dbReference type="ChEBI" id="CHEBI:29108"/>
        <label>3</label>
    </ligand>
</feature>
<dbReference type="GO" id="GO:0005615">
    <property type="term" value="C:extracellular space"/>
    <property type="evidence" value="ECO:0007669"/>
    <property type="project" value="TreeGrafter"/>
</dbReference>
<feature type="binding site" evidence="18">
    <location>
        <position position="286"/>
    </location>
    <ligand>
        <name>Ca(2+)</name>
        <dbReference type="ChEBI" id="CHEBI:29108"/>
        <label>4</label>
    </ligand>
</feature>
<feature type="repeat" description="Hemopexin" evidence="21">
    <location>
        <begin position="424"/>
        <end position="471"/>
    </location>
</feature>
<dbReference type="GO" id="GO:0004222">
    <property type="term" value="F:metalloendopeptidase activity"/>
    <property type="evidence" value="ECO:0007669"/>
    <property type="project" value="InterPro"/>
</dbReference>
<evidence type="ECO:0000256" key="20">
    <source>
        <dbReference type="PIRSR" id="PIRSR621190-5"/>
    </source>
</evidence>
<keyword evidence="10 18" id="KW-0862">Zinc</keyword>
<keyword evidence="3" id="KW-0645">Protease</keyword>
<feature type="binding site" evidence="18">
    <location>
        <position position="162"/>
    </location>
    <ligand>
        <name>Ca(2+)</name>
        <dbReference type="ChEBI" id="CHEBI:29108"/>
        <label>2</label>
    </ligand>
</feature>
<keyword evidence="16" id="KW-1015">Disulfide bond</keyword>
<sequence>TTGELSSKAWLRMYGYLPQANRQMSTMRSAQILSSAVSDMQRFYSLEVTGQMDAQTIQAMRRPRCGVPDKFGGQIKTNVRRKRYALTGHKWSKNHLTYSIQNYTPKIGEYNSFEAIRRAFKVWEKVTPVTFDEIPYQEIKYGRRKEPDIMIFFASGFHGDRDTHFDSDEPWTIGNQNLQGNDLFLVAVHELGHALGLEHSNNPLAIMAPFYQWMETDNFQLPEDDRRGIQQIYGQPNSGPTQALPTVTPRRPEPRPPHNPPRHPDRPRTTDRPDHYGPNICEGNFDTVAMLRGEMFVFKGRWFWRVRRNRVLDNYPMPIGHFWRGLPGDIDAAYERHDGKFVFFKGNRYWVFREANLEPGYPQELVHYGREIPYDRIDAAIWWEPSGYTYFFQGERYWRFNEQSRSADSGYPKPISVWGSSVPPSPKGAFLSDDGAYTYFYKGSKYWKFDNHRMKSEPGFPKSILRDFMGCSVDLDPDRTTDTEDAGRKYPDVNRPPFNPDAGRDGDKGKDRDRTGDKDKDKETGKDKDREEEGGRVDDSEERTMNILMVTIPLVLVLCILGLIYAIINTLQSKGAPRLLVHCKRSLQDWV</sequence>
<dbReference type="Ensembl" id="ENSNMLT00000011234.1">
    <property type="protein sequence ID" value="ENSNMLP00000009948.1"/>
    <property type="gene ID" value="ENSNMLG00000006884.1"/>
</dbReference>
<keyword evidence="26" id="KW-1185">Reference proteome</keyword>
<feature type="active site" evidence="17">
    <location>
        <position position="190"/>
    </location>
</feature>
<feature type="binding site" evidence="18">
    <location>
        <position position="380"/>
    </location>
    <ligand>
        <name>Ca(2+)</name>
        <dbReference type="ChEBI" id="CHEBI:29108"/>
        <label>5</label>
    </ligand>
</feature>
<evidence type="ECO:0000256" key="13">
    <source>
        <dbReference type="ARBA" id="ARBA00023049"/>
    </source>
</evidence>
<dbReference type="GO" id="GO:0016020">
    <property type="term" value="C:membrane"/>
    <property type="evidence" value="ECO:0007669"/>
    <property type="project" value="UniProtKB-SubCell"/>
</dbReference>
<dbReference type="InterPro" id="IPR036365">
    <property type="entry name" value="PGBD-like_sf"/>
</dbReference>
<feature type="short sequence motif" description="Cysteine switch" evidence="20">
    <location>
        <begin position="63"/>
        <end position="79"/>
    </location>
</feature>
<evidence type="ECO:0000256" key="22">
    <source>
        <dbReference type="SAM" id="MobiDB-lite"/>
    </source>
</evidence>
<dbReference type="PROSITE" id="PS00024">
    <property type="entry name" value="HEMOPEXIN"/>
    <property type="match status" value="1"/>
</dbReference>
<dbReference type="GO" id="GO:0006508">
    <property type="term" value="P:proteolysis"/>
    <property type="evidence" value="ECO:0007669"/>
    <property type="project" value="UniProtKB-KW"/>
</dbReference>
<evidence type="ECO:0000256" key="4">
    <source>
        <dbReference type="ARBA" id="ARBA00022685"/>
    </source>
</evidence>
<dbReference type="SMART" id="SM00120">
    <property type="entry name" value="HX"/>
    <property type="match status" value="4"/>
</dbReference>
<dbReference type="InterPro" id="IPR024079">
    <property type="entry name" value="MetalloPept_cat_dom_sf"/>
</dbReference>
<feature type="binding site" evidence="18">
    <location>
        <position position="193"/>
    </location>
    <ligand>
        <name>Zn(2+)</name>
        <dbReference type="ChEBI" id="CHEBI:29105"/>
        <label>2</label>
        <note>catalytic</note>
    </ligand>
</feature>
<feature type="transmembrane region" description="Helical" evidence="23">
    <location>
        <begin position="547"/>
        <end position="568"/>
    </location>
</feature>
<protein>
    <submittedName>
        <fullName evidence="25">Matrix metallopeptidase 15b</fullName>
    </submittedName>
</protein>
<feature type="modified residue" description="Phosphotyrosine; by PKDCC" evidence="19">
    <location>
        <position position="361"/>
    </location>
</feature>
<dbReference type="SUPFAM" id="SSF55486">
    <property type="entry name" value="Metalloproteases ('zincins'), catalytic domain"/>
    <property type="match status" value="1"/>
</dbReference>
<feature type="repeat" description="Hemopexin" evidence="21">
    <location>
        <begin position="278"/>
        <end position="326"/>
    </location>
</feature>
<dbReference type="FunFam" id="2.110.10.10:FF:000001">
    <property type="entry name" value="Matrix metallopeptidase 24"/>
    <property type="match status" value="1"/>
</dbReference>
<evidence type="ECO:0000256" key="5">
    <source>
        <dbReference type="ARBA" id="ARBA00022692"/>
    </source>
</evidence>
<keyword evidence="8" id="KW-0677">Repeat</keyword>
<feature type="binding site" evidence="18">
    <location>
        <position position="333"/>
    </location>
    <ligand>
        <name>Ca(2+)</name>
        <dbReference type="ChEBI" id="CHEBI:29108"/>
        <label>5</label>
    </ligand>
</feature>
<dbReference type="CDD" id="cd00094">
    <property type="entry name" value="HX"/>
    <property type="match status" value="1"/>
</dbReference>
<feature type="region of interest" description="Disordered" evidence="22">
    <location>
        <begin position="230"/>
        <end position="279"/>
    </location>
</feature>
<keyword evidence="14 23" id="KW-0472">Membrane</keyword>
<feature type="region of interest" description="Disordered" evidence="22">
    <location>
        <begin position="476"/>
        <end position="539"/>
    </location>
</feature>
<dbReference type="InterPro" id="IPR018487">
    <property type="entry name" value="Hemopexin-like_repeat"/>
</dbReference>
<dbReference type="SUPFAM" id="SSF47090">
    <property type="entry name" value="PGBD-like"/>
    <property type="match status" value="1"/>
</dbReference>
<keyword evidence="15" id="KW-0865">Zymogen</keyword>
<keyword evidence="4" id="KW-0165">Cleavage on pair of basic residues</keyword>
<evidence type="ECO:0000256" key="2">
    <source>
        <dbReference type="ARBA" id="ARBA00010370"/>
    </source>
</evidence>
<dbReference type="InterPro" id="IPR036375">
    <property type="entry name" value="Hemopexin-like_dom_sf"/>
</dbReference>
<dbReference type="Pfam" id="PF00045">
    <property type="entry name" value="Hemopexin"/>
    <property type="match status" value="4"/>
</dbReference>
<feature type="binding site" evidence="18">
    <location>
        <position position="331"/>
    </location>
    <ligand>
        <name>Ca(2+)</name>
        <dbReference type="ChEBI" id="CHEBI:29108"/>
        <label>4</label>
    </ligand>
</feature>
<dbReference type="Proteomes" id="UP000694523">
    <property type="component" value="Unplaced"/>
</dbReference>
<keyword evidence="9" id="KW-0378">Hydrolase</keyword>
<feature type="domain" description="Peptidase metallopeptidase" evidence="24">
    <location>
        <begin position="87"/>
        <end position="235"/>
    </location>
</feature>
<comment type="subcellular location">
    <subcellularLocation>
        <location evidence="1">Membrane</location>
        <topology evidence="1">Single-pass type I membrane protein</topology>
    </subcellularLocation>
</comment>
<dbReference type="Pfam" id="PF01471">
    <property type="entry name" value="PG_binding_1"/>
    <property type="match status" value="1"/>
</dbReference>
<feature type="compositionally biased region" description="Basic and acidic residues" evidence="22">
    <location>
        <begin position="502"/>
        <end position="539"/>
    </location>
</feature>
<reference evidence="25" key="1">
    <citation type="submission" date="2025-08" db="UniProtKB">
        <authorList>
            <consortium name="Ensembl"/>
        </authorList>
    </citation>
    <scope>IDENTIFICATION</scope>
</reference>